<evidence type="ECO:0000259" key="3">
    <source>
        <dbReference type="PROSITE" id="PS50835"/>
    </source>
</evidence>
<gene>
    <name evidence="5" type="primary">LOC115805332</name>
</gene>
<reference evidence="5" key="1">
    <citation type="submission" date="2025-08" db="UniProtKB">
        <authorList>
            <consortium name="RefSeq"/>
        </authorList>
    </citation>
    <scope>IDENTIFICATION</scope>
</reference>
<dbReference type="SUPFAM" id="SSF48726">
    <property type="entry name" value="Immunoglobulin"/>
    <property type="match status" value="1"/>
</dbReference>
<feature type="signal peptide" evidence="2">
    <location>
        <begin position="1"/>
        <end position="19"/>
    </location>
</feature>
<accession>A0A6J2UNW8</accession>
<organism evidence="4 5">
    <name type="scientific">Chanos chanos</name>
    <name type="common">Milkfish</name>
    <name type="synonym">Mugil chanos</name>
    <dbReference type="NCBI Taxonomy" id="29144"/>
    <lineage>
        <taxon>Eukaryota</taxon>
        <taxon>Metazoa</taxon>
        <taxon>Chordata</taxon>
        <taxon>Craniata</taxon>
        <taxon>Vertebrata</taxon>
        <taxon>Euteleostomi</taxon>
        <taxon>Actinopterygii</taxon>
        <taxon>Neopterygii</taxon>
        <taxon>Teleostei</taxon>
        <taxon>Ostariophysi</taxon>
        <taxon>Gonorynchiformes</taxon>
        <taxon>Chanidae</taxon>
        <taxon>Chanos</taxon>
    </lineage>
</organism>
<dbReference type="RefSeq" id="XP_030621749.1">
    <property type="nucleotide sequence ID" value="XM_030765889.1"/>
</dbReference>
<dbReference type="PROSITE" id="PS50835">
    <property type="entry name" value="IG_LIKE"/>
    <property type="match status" value="1"/>
</dbReference>
<dbReference type="PANTHER" id="PTHR16675">
    <property type="entry name" value="MHC CLASS I-RELATED"/>
    <property type="match status" value="1"/>
</dbReference>
<evidence type="ECO:0000313" key="4">
    <source>
        <dbReference type="Proteomes" id="UP000504632"/>
    </source>
</evidence>
<dbReference type="GO" id="GO:0005615">
    <property type="term" value="C:extracellular space"/>
    <property type="evidence" value="ECO:0007669"/>
    <property type="project" value="TreeGrafter"/>
</dbReference>
<proteinExistence type="predicted"/>
<evidence type="ECO:0000256" key="1">
    <source>
        <dbReference type="ARBA" id="ARBA00023180"/>
    </source>
</evidence>
<keyword evidence="4" id="KW-1185">Reference proteome</keyword>
<dbReference type="InterPro" id="IPR007110">
    <property type="entry name" value="Ig-like_dom"/>
</dbReference>
<keyword evidence="1" id="KW-0325">Glycoprotein</keyword>
<dbReference type="InterPro" id="IPR036179">
    <property type="entry name" value="Ig-like_dom_sf"/>
</dbReference>
<dbReference type="GeneID" id="115805332"/>
<dbReference type="InterPro" id="IPR003597">
    <property type="entry name" value="Ig_C1-set"/>
</dbReference>
<dbReference type="GO" id="GO:0006955">
    <property type="term" value="P:immune response"/>
    <property type="evidence" value="ECO:0007669"/>
    <property type="project" value="TreeGrafter"/>
</dbReference>
<dbReference type="PANTHER" id="PTHR16675:SF191">
    <property type="entry name" value="CLASS I HISTOCOMPATIBILITY ANTIGEN, F10 ALPHA CHAIN-LIKE-RELATED"/>
    <property type="match status" value="1"/>
</dbReference>
<evidence type="ECO:0000256" key="2">
    <source>
        <dbReference type="SAM" id="SignalP"/>
    </source>
</evidence>
<keyword evidence="2" id="KW-0732">Signal</keyword>
<dbReference type="SMR" id="A0A6J2UNW8"/>
<feature type="domain" description="Ig-like" evidence="3">
    <location>
        <begin position="78"/>
        <end position="170"/>
    </location>
</feature>
<dbReference type="SUPFAM" id="SSF54452">
    <property type="entry name" value="MHC antigen-recognition domain"/>
    <property type="match status" value="1"/>
</dbReference>
<dbReference type="GO" id="GO:0009897">
    <property type="term" value="C:external side of plasma membrane"/>
    <property type="evidence" value="ECO:0007669"/>
    <property type="project" value="TreeGrafter"/>
</dbReference>
<dbReference type="InterPro" id="IPR037055">
    <property type="entry name" value="MHC_I-like_Ag-recog_sf"/>
</dbReference>
<dbReference type="SMART" id="SM00407">
    <property type="entry name" value="IGc1"/>
    <property type="match status" value="1"/>
</dbReference>
<feature type="chain" id="PRO_5026741622" evidence="2">
    <location>
        <begin position="20"/>
        <end position="188"/>
    </location>
</feature>
<protein>
    <submittedName>
        <fullName evidence="5">Hereditary hemochromatosis protein-like</fullName>
    </submittedName>
</protein>
<dbReference type="InterPro" id="IPR013783">
    <property type="entry name" value="Ig-like_fold"/>
</dbReference>
<dbReference type="InParanoid" id="A0A6J2UNW8"/>
<dbReference type="InterPro" id="IPR011162">
    <property type="entry name" value="MHC_I/II-like_Ag-recog"/>
</dbReference>
<dbReference type="Proteomes" id="UP000504632">
    <property type="component" value="Chromosome 1"/>
</dbReference>
<dbReference type="Gene3D" id="2.60.40.10">
    <property type="entry name" value="Immunoglobulins"/>
    <property type="match status" value="1"/>
</dbReference>
<dbReference type="Gene3D" id="3.30.500.10">
    <property type="entry name" value="MHC class I-like antigen recognition-like"/>
    <property type="match status" value="1"/>
</dbReference>
<sequence>MSKLQMFLCWLTYPVIVSADSHSLFALGTFITGNTPFPEFSVTVMLDDTQIGYYDSTTWKYTCLRCQNSGSADKDAKPRVRLLRTTLTESGRVQVSCLATGFYPRHINLTLFRDGQPVSEDQVIGGILLPNCDGTYQMRKSLEISAEELRVRDYTCSVIHLSLNNSLDISFGFNPSAESKYSAAASEL</sequence>
<dbReference type="InterPro" id="IPR050208">
    <property type="entry name" value="MHC_class-I_related"/>
</dbReference>
<dbReference type="Pfam" id="PF07654">
    <property type="entry name" value="C1-set"/>
    <property type="match status" value="1"/>
</dbReference>
<name>A0A6J2UNW8_CHACN</name>
<dbReference type="OrthoDB" id="8936120at2759"/>
<evidence type="ECO:0000313" key="5">
    <source>
        <dbReference type="RefSeq" id="XP_030621749.1"/>
    </source>
</evidence>
<dbReference type="AlphaFoldDB" id="A0A6J2UNW8"/>